<dbReference type="EMBL" id="LT934425">
    <property type="protein sequence ID" value="SOH05746.1"/>
    <property type="molecule type" value="Genomic_DNA"/>
</dbReference>
<dbReference type="Gene3D" id="3.40.50.10810">
    <property type="entry name" value="Tandem AAA-ATPase domain"/>
    <property type="match status" value="1"/>
</dbReference>
<keyword evidence="5" id="KW-1185">Reference proteome</keyword>
<evidence type="ECO:0000313" key="5">
    <source>
        <dbReference type="Proteomes" id="UP000221734"/>
    </source>
</evidence>
<organism evidence="4 5">
    <name type="scientific">Kuenenia stuttgartiensis</name>
    <dbReference type="NCBI Taxonomy" id="174633"/>
    <lineage>
        <taxon>Bacteria</taxon>
        <taxon>Pseudomonadati</taxon>
        <taxon>Planctomycetota</taxon>
        <taxon>Candidatus Brocadiia</taxon>
        <taxon>Candidatus Brocadiales</taxon>
        <taxon>Candidatus Brocadiaceae</taxon>
        <taxon>Candidatus Kuenenia</taxon>
    </lineage>
</organism>
<dbReference type="PROSITE" id="PS51194">
    <property type="entry name" value="HELICASE_CTER"/>
    <property type="match status" value="1"/>
</dbReference>
<dbReference type="InterPro" id="IPR014001">
    <property type="entry name" value="Helicase_ATP-bd"/>
</dbReference>
<evidence type="ECO:0008006" key="6">
    <source>
        <dbReference type="Google" id="ProtNLM"/>
    </source>
</evidence>
<reference evidence="5" key="1">
    <citation type="submission" date="2017-10" db="EMBL/GenBank/DDBJ databases">
        <authorList>
            <person name="Frank J."/>
        </authorList>
    </citation>
    <scope>NUCLEOTIDE SEQUENCE [LARGE SCALE GENOMIC DNA]</scope>
</reference>
<dbReference type="SUPFAM" id="SSF52540">
    <property type="entry name" value="P-loop containing nucleoside triphosphate hydrolases"/>
    <property type="match status" value="2"/>
</dbReference>
<dbReference type="Pfam" id="PF00271">
    <property type="entry name" value="Helicase_C"/>
    <property type="match status" value="1"/>
</dbReference>
<dbReference type="GO" id="GO:0016787">
    <property type="term" value="F:hydrolase activity"/>
    <property type="evidence" value="ECO:0007669"/>
    <property type="project" value="UniProtKB-KW"/>
</dbReference>
<dbReference type="KEGG" id="kst:KSMBR1_3269"/>
<protein>
    <recommendedName>
        <fullName evidence="6">Helicase</fullName>
    </recommendedName>
</protein>
<accession>A0A2C9CJA2</accession>
<dbReference type="Pfam" id="PF00176">
    <property type="entry name" value="SNF2-rel_dom"/>
    <property type="match status" value="1"/>
</dbReference>
<evidence type="ECO:0000313" key="4">
    <source>
        <dbReference type="EMBL" id="SOH05746.1"/>
    </source>
</evidence>
<dbReference type="Proteomes" id="UP000221734">
    <property type="component" value="Chromosome Kuenenia_stuttgartiensis_MBR1"/>
</dbReference>
<sequence length="1129" mass="132118">MKNFITNHNTANLKKRLIELIRKSDELKFLVGFFYFSGIRELYEGLKEKPDVKLKILVGLQVDKTNNGIFEFAGQDLQLSDEERCHKFLESVKKSINTEDFDTEEFYQQVRYFIKLISENKLTIRKTYNPNHAKIYLFKLEEGQVGRKNLFITGSSNLTKAGITTQEEFNVEISDFGFDDAEAYFDNLWDEAVKITEDDVIKKRLIDIIENETLVKDITPFEAFVLVLKTYLDSFEQKEVSQSLVNTLEENGYTPYKYQLDAVKQALAIIENNNGVIIADVVGLGKTVIACAVARELKRRGVVICPPGLVGDRNKNSGWRKYTEDFGLYDWEVRSLGDLENIADFVSRAKDIDVVIVDEAHRFRNQDTQDYEYLKNICRNKIVILLTATPFNNRPGDILSLLKLFITPKKSSITLENNLVGKFAEFKGVFDRLAYIKKYRISSNEAKRKKTENYYTALFGELPVNLTKIKKRSHYLARQIRDVIEPVTIRRNRLDLQKNPYYKDEVKNLSIIEDPKEWFFELTKEQSAFYDRIIRDYFGDPDEGGRFNGAIYRPFEYKTQLDKIVGEKLTEKENFQYIQQRNLYDFMRRLLVKRFESSFGSFRQSIENFRKITENISRFIEKTNRYILDRTLFEKIYDLDMEQIEEYLKDYSERIRKGDYPKNHEVYEVSKFTYKDDFLAHIKADLVLFDSILQELSGLNLVDNDPKANCLLKNINDVLNKRPNKGEPRRKVIIFSEYLDTVKYLEPILEKHFGERLLVVAGDLSAHKISLINKNFDASYSTLIKGDEGGCPDQEEAYDILLATDRISEGFNLNRAGMVINYDIPWNPVRVIQRVGRINRISKKVFDKLYIVNFFPTEKGSELVKSREIASNKMFLIHNTLGEDARIFDIDEEPTPAGLYERIRQNPDNIEQESFYTRVLAIYSEIKKENHGLIDDLKNYPLRVKVAKKADENELLVFFKKGRMYIHRIKYDAGKEGGITQTTLEEIFDNIACDKNETRLPLSSSFWEFYEKVKIFREHRYSPPGEVSLEQKALNNINTFIKKPWEGLLPHLDFLRTLREDMLDYGTLSDYTLRRIANLTNSDDNNRKKAIQEISALKNELGDDYLRREKEWQKNLVREIIIAIENQNI</sequence>
<dbReference type="RefSeq" id="WP_099326283.1">
    <property type="nucleotide sequence ID" value="NZ_LT934425.1"/>
</dbReference>
<dbReference type="InterPro" id="IPR001650">
    <property type="entry name" value="Helicase_C-like"/>
</dbReference>
<feature type="domain" description="Helicase ATP-binding" evidence="2">
    <location>
        <begin position="267"/>
        <end position="408"/>
    </location>
</feature>
<dbReference type="Pfam" id="PF13091">
    <property type="entry name" value="PLDc_2"/>
    <property type="match status" value="1"/>
</dbReference>
<dbReference type="InterPro" id="IPR038718">
    <property type="entry name" value="SNF2-like_sf"/>
</dbReference>
<proteinExistence type="predicted"/>
<dbReference type="CDD" id="cd09178">
    <property type="entry name" value="PLDc_N_Snf2_like"/>
    <property type="match status" value="1"/>
</dbReference>
<dbReference type="PANTHER" id="PTHR10799">
    <property type="entry name" value="SNF2/RAD54 HELICASE FAMILY"/>
    <property type="match status" value="1"/>
</dbReference>
<feature type="domain" description="Helicase C-terminal" evidence="3">
    <location>
        <begin position="714"/>
        <end position="885"/>
    </location>
</feature>
<dbReference type="PROSITE" id="PS51192">
    <property type="entry name" value="HELICASE_ATP_BIND_1"/>
    <property type="match status" value="1"/>
</dbReference>
<dbReference type="AlphaFoldDB" id="A0A2C9CJA2"/>
<dbReference type="InterPro" id="IPR027417">
    <property type="entry name" value="P-loop_NTPase"/>
</dbReference>
<dbReference type="Gene3D" id="3.40.50.300">
    <property type="entry name" value="P-loop containing nucleotide triphosphate hydrolases"/>
    <property type="match status" value="1"/>
</dbReference>
<dbReference type="InterPro" id="IPR000330">
    <property type="entry name" value="SNF2_N"/>
</dbReference>
<dbReference type="InterPro" id="IPR049730">
    <property type="entry name" value="SNF2/RAD54-like_C"/>
</dbReference>
<dbReference type="InterPro" id="IPR025202">
    <property type="entry name" value="PLD-like_dom"/>
</dbReference>
<dbReference type="OrthoDB" id="9814088at2"/>
<dbReference type="SMART" id="SM00487">
    <property type="entry name" value="DEXDc"/>
    <property type="match status" value="1"/>
</dbReference>
<name>A0A2C9CJA2_KUEST</name>
<evidence type="ECO:0000256" key="1">
    <source>
        <dbReference type="ARBA" id="ARBA00022801"/>
    </source>
</evidence>
<dbReference type="GO" id="GO:0005524">
    <property type="term" value="F:ATP binding"/>
    <property type="evidence" value="ECO:0007669"/>
    <property type="project" value="InterPro"/>
</dbReference>
<evidence type="ECO:0000259" key="3">
    <source>
        <dbReference type="PROSITE" id="PS51194"/>
    </source>
</evidence>
<evidence type="ECO:0000259" key="2">
    <source>
        <dbReference type="PROSITE" id="PS51192"/>
    </source>
</evidence>
<gene>
    <name evidence="4" type="ORF">KSMBR1_3269</name>
</gene>
<dbReference type="SMART" id="SM00382">
    <property type="entry name" value="AAA"/>
    <property type="match status" value="1"/>
</dbReference>
<dbReference type="Gene3D" id="3.30.870.10">
    <property type="entry name" value="Endonuclease Chain A"/>
    <property type="match status" value="1"/>
</dbReference>
<dbReference type="SMART" id="SM00490">
    <property type="entry name" value="HELICc"/>
    <property type="match status" value="1"/>
</dbReference>
<keyword evidence="1" id="KW-0378">Hydrolase</keyword>
<dbReference type="CDD" id="cd18793">
    <property type="entry name" value="SF2_C_SNF"/>
    <property type="match status" value="1"/>
</dbReference>
<dbReference type="InterPro" id="IPR003593">
    <property type="entry name" value="AAA+_ATPase"/>
</dbReference>